<dbReference type="PROSITE" id="PS00099">
    <property type="entry name" value="THIOLASE_3"/>
    <property type="match status" value="1"/>
</dbReference>
<reference evidence="15 16" key="1">
    <citation type="submission" date="2017-01" db="EMBL/GenBank/DDBJ databases">
        <title>Phylogeographic, genomic and meropenem susceptibility analysis of Burkholderia ubonensis.</title>
        <authorList>
            <person name="Price E.P."/>
            <person name="Sarovich D.S."/>
            <person name="Webb J.R."/>
            <person name="Hall C.M."/>
            <person name="Sahl J.W."/>
            <person name="Kaestli M."/>
            <person name="Mayo M."/>
            <person name="Harrington G."/>
            <person name="Baker A.L."/>
            <person name="Sidak-Loftis L.C."/>
            <person name="Lummis M."/>
            <person name="Schupp J.M."/>
            <person name="Gillece J.D."/>
            <person name="Tuanyok A."/>
            <person name="Warner J."/>
            <person name="Busch J.D."/>
            <person name="Keim P."/>
            <person name="Currie B.J."/>
            <person name="Wagner D.M."/>
        </authorList>
    </citation>
    <scope>NUCLEOTIDE SEQUENCE [LARGE SCALE GENOMIC DNA]</scope>
    <source>
        <strain evidence="15 16">A21</strain>
    </source>
</reference>
<dbReference type="GO" id="GO:0005737">
    <property type="term" value="C:cytoplasm"/>
    <property type="evidence" value="ECO:0007669"/>
    <property type="project" value="UniProtKB-ARBA"/>
</dbReference>
<keyword evidence="9 12" id="KW-0012">Acyltransferase</keyword>
<dbReference type="InterPro" id="IPR020617">
    <property type="entry name" value="Thiolase_C"/>
</dbReference>
<feature type="active site" description="Proton acceptor" evidence="11">
    <location>
        <position position="348"/>
    </location>
</feature>
<evidence type="ECO:0000256" key="3">
    <source>
        <dbReference type="ARBA" id="ARBA00010982"/>
    </source>
</evidence>
<gene>
    <name evidence="15" type="ORF">BW685_04820</name>
</gene>
<feature type="active site" description="Acyl-thioester intermediate" evidence="11">
    <location>
        <position position="90"/>
    </location>
</feature>
<dbReference type="FunFam" id="3.40.47.10:FF:000010">
    <property type="entry name" value="Acetyl-CoA acetyltransferase (Thiolase)"/>
    <property type="match status" value="1"/>
</dbReference>
<dbReference type="PROSITE" id="PS00098">
    <property type="entry name" value="THIOLASE_1"/>
    <property type="match status" value="1"/>
</dbReference>
<dbReference type="NCBIfam" id="NF005494">
    <property type="entry name" value="PRK07108.1"/>
    <property type="match status" value="1"/>
</dbReference>
<dbReference type="InterPro" id="IPR020615">
    <property type="entry name" value="Thiolase_acyl_enz_int_AS"/>
</dbReference>
<feature type="active site" description="Proton acceptor" evidence="11">
    <location>
        <position position="378"/>
    </location>
</feature>
<dbReference type="InterPro" id="IPR002155">
    <property type="entry name" value="Thiolase"/>
</dbReference>
<evidence type="ECO:0000256" key="12">
    <source>
        <dbReference type="RuleBase" id="RU003557"/>
    </source>
</evidence>
<dbReference type="InterPro" id="IPR016039">
    <property type="entry name" value="Thiolase-like"/>
</dbReference>
<comment type="similarity">
    <text evidence="3 12">Belongs to the thiolase-like superfamily. Thiolase family.</text>
</comment>
<evidence type="ECO:0000256" key="11">
    <source>
        <dbReference type="PIRSR" id="PIRSR000429-1"/>
    </source>
</evidence>
<evidence type="ECO:0000256" key="2">
    <source>
        <dbReference type="ARBA" id="ARBA00005189"/>
    </source>
</evidence>
<keyword evidence="4 12" id="KW-0808">Transferase</keyword>
<dbReference type="EMBL" id="MTJZ01000005">
    <property type="protein sequence ID" value="OMG74474.1"/>
    <property type="molecule type" value="Genomic_DNA"/>
</dbReference>
<evidence type="ECO:0000256" key="9">
    <source>
        <dbReference type="ARBA" id="ARBA00023315"/>
    </source>
</evidence>
<evidence type="ECO:0000256" key="8">
    <source>
        <dbReference type="ARBA" id="ARBA00023140"/>
    </source>
</evidence>
<evidence type="ECO:0000256" key="4">
    <source>
        <dbReference type="ARBA" id="ARBA00022679"/>
    </source>
</evidence>
<accession>A0A1R1JGJ9</accession>
<dbReference type="GO" id="GO:0010124">
    <property type="term" value="P:phenylacetate catabolic process"/>
    <property type="evidence" value="ECO:0007669"/>
    <property type="project" value="TreeGrafter"/>
</dbReference>
<dbReference type="AlphaFoldDB" id="A0A1R1JGJ9"/>
<keyword evidence="6" id="KW-0809">Transit peptide</keyword>
<comment type="pathway">
    <text evidence="2">Lipid metabolism.</text>
</comment>
<protein>
    <recommendedName>
        <fullName evidence="10">acetyl-CoA C-acyltransferase</fullName>
        <ecNumber evidence="10">2.3.1.16</ecNumber>
    </recommendedName>
</protein>
<dbReference type="PROSITE" id="PS00737">
    <property type="entry name" value="THIOLASE_2"/>
    <property type="match status" value="1"/>
</dbReference>
<dbReference type="InterPro" id="IPR020610">
    <property type="entry name" value="Thiolase_AS"/>
</dbReference>
<dbReference type="SUPFAM" id="SSF53901">
    <property type="entry name" value="Thiolase-like"/>
    <property type="match status" value="2"/>
</dbReference>
<evidence type="ECO:0000313" key="15">
    <source>
        <dbReference type="EMBL" id="OMG74474.1"/>
    </source>
</evidence>
<dbReference type="Gene3D" id="3.40.47.10">
    <property type="match status" value="1"/>
</dbReference>
<organism evidence="15 16">
    <name type="scientific">Burkholderia ubonensis</name>
    <dbReference type="NCBI Taxonomy" id="101571"/>
    <lineage>
        <taxon>Bacteria</taxon>
        <taxon>Pseudomonadati</taxon>
        <taxon>Pseudomonadota</taxon>
        <taxon>Betaproteobacteria</taxon>
        <taxon>Burkholderiales</taxon>
        <taxon>Burkholderiaceae</taxon>
        <taxon>Burkholderia</taxon>
        <taxon>Burkholderia cepacia complex</taxon>
    </lineage>
</organism>
<comment type="subcellular location">
    <subcellularLocation>
        <location evidence="1">Peroxisome</location>
    </subcellularLocation>
</comment>
<dbReference type="InterPro" id="IPR020613">
    <property type="entry name" value="Thiolase_CS"/>
</dbReference>
<dbReference type="RefSeq" id="WP_076475020.1">
    <property type="nucleotide sequence ID" value="NZ_MTJZ01000005.1"/>
</dbReference>
<name>A0A1R1JGJ9_9BURK</name>
<dbReference type="InterPro" id="IPR020616">
    <property type="entry name" value="Thiolase_N"/>
</dbReference>
<keyword evidence="7" id="KW-0443">Lipid metabolism</keyword>
<keyword evidence="8" id="KW-0576">Peroxisome</keyword>
<dbReference type="CDD" id="cd00751">
    <property type="entry name" value="thiolase"/>
    <property type="match status" value="1"/>
</dbReference>
<evidence type="ECO:0000259" key="14">
    <source>
        <dbReference type="Pfam" id="PF02803"/>
    </source>
</evidence>
<evidence type="ECO:0000259" key="13">
    <source>
        <dbReference type="Pfam" id="PF00108"/>
    </source>
</evidence>
<keyword evidence="5" id="KW-0276">Fatty acid metabolism</keyword>
<evidence type="ECO:0000256" key="10">
    <source>
        <dbReference type="ARBA" id="ARBA00024073"/>
    </source>
</evidence>
<evidence type="ECO:0000256" key="6">
    <source>
        <dbReference type="ARBA" id="ARBA00022946"/>
    </source>
</evidence>
<feature type="domain" description="Thiolase C-terminal" evidence="14">
    <location>
        <begin position="270"/>
        <end position="390"/>
    </location>
</feature>
<dbReference type="PANTHER" id="PTHR43853:SF8">
    <property type="entry name" value="3-KETOACYL-COA THIOLASE, PEROXISOMAL"/>
    <property type="match status" value="1"/>
</dbReference>
<evidence type="ECO:0000256" key="1">
    <source>
        <dbReference type="ARBA" id="ARBA00004275"/>
    </source>
</evidence>
<dbReference type="EC" id="2.3.1.16" evidence="10"/>
<dbReference type="Pfam" id="PF02803">
    <property type="entry name" value="Thiolase_C"/>
    <property type="match status" value="1"/>
</dbReference>
<evidence type="ECO:0000313" key="16">
    <source>
        <dbReference type="Proteomes" id="UP000187194"/>
    </source>
</evidence>
<dbReference type="Pfam" id="PF00108">
    <property type="entry name" value="Thiolase_N"/>
    <property type="match status" value="1"/>
</dbReference>
<dbReference type="Proteomes" id="UP000187194">
    <property type="component" value="Unassembled WGS sequence"/>
</dbReference>
<dbReference type="GO" id="GO:0003988">
    <property type="term" value="F:acetyl-CoA C-acyltransferase activity"/>
    <property type="evidence" value="ECO:0007669"/>
    <property type="project" value="UniProtKB-EC"/>
</dbReference>
<proteinExistence type="inferred from homology"/>
<dbReference type="GO" id="GO:0006635">
    <property type="term" value="P:fatty acid beta-oxidation"/>
    <property type="evidence" value="ECO:0007669"/>
    <property type="project" value="TreeGrafter"/>
</dbReference>
<dbReference type="NCBIfam" id="TIGR01930">
    <property type="entry name" value="AcCoA-C-Actrans"/>
    <property type="match status" value="1"/>
</dbReference>
<evidence type="ECO:0000256" key="7">
    <source>
        <dbReference type="ARBA" id="ARBA00023098"/>
    </source>
</evidence>
<evidence type="ECO:0000256" key="5">
    <source>
        <dbReference type="ARBA" id="ARBA00022832"/>
    </source>
</evidence>
<feature type="domain" description="Thiolase N-terminal" evidence="13">
    <location>
        <begin position="5"/>
        <end position="261"/>
    </location>
</feature>
<dbReference type="PIRSF" id="PIRSF000429">
    <property type="entry name" value="Ac-CoA_Ac_transf"/>
    <property type="match status" value="1"/>
</dbReference>
<dbReference type="PANTHER" id="PTHR43853">
    <property type="entry name" value="3-KETOACYL-COA THIOLASE, PEROXISOMAL"/>
    <property type="match status" value="1"/>
</dbReference>
<comment type="caution">
    <text evidence="15">The sequence shown here is derived from an EMBL/GenBank/DDBJ whole genome shotgun (WGS) entry which is preliminary data.</text>
</comment>
<dbReference type="InterPro" id="IPR050215">
    <property type="entry name" value="Thiolase-like_sf_Thiolase"/>
</dbReference>
<sequence length="392" mass="40978">MTEAVIVSTARTPLAKSWRGAFNMTHGATLGGHVVAAALERTGLDPARVEDVIMGCANPEGATGVNIARQIALRAGLPVSVPGMTVNRFCSSGLQTIALAAQRIIAGEGDVYVAGGVESISCVQNEMNRHMVHEGWLLEHKPEIYWNMLQTAENVAKRYGISKERQDEYGVQSQLKAAAAQAAGRFDAEIVPITVRAGIADKATGRLFTKEVTVSADEGIRPDTTLDGVSKIRSAVPGGVITAGNASQFSDGASACVVMSADAAQKEGLQPLGVFRGFAVAGCEPDEMGIGPVFAVPKLLKQAGLKVDDIGLWELNEAFAVQVLYCRDTLGIPEDRLNVNGGAIAVGHPYGVSGARLTGHALIEGKRRGVKYAVVTMCIGGGQGAAGLFEIV</sequence>